<feature type="domain" description="Topoisomerase 6 subunit A/Spo11 TOPRIM" evidence="13">
    <location>
        <begin position="449"/>
        <end position="613"/>
    </location>
</feature>
<dbReference type="InterPro" id="IPR036388">
    <property type="entry name" value="WH-like_DNA-bd_sf"/>
</dbReference>
<evidence type="ECO:0000259" key="13">
    <source>
        <dbReference type="Pfam" id="PF21180"/>
    </source>
</evidence>
<feature type="compositionally biased region" description="Polar residues" evidence="11">
    <location>
        <begin position="1"/>
        <end position="11"/>
    </location>
</feature>
<evidence type="ECO:0000256" key="5">
    <source>
        <dbReference type="ARBA" id="ARBA00022723"/>
    </source>
</evidence>
<dbReference type="SUPFAM" id="SSF56726">
    <property type="entry name" value="DNA topoisomerase IV, alpha subunit"/>
    <property type="match status" value="1"/>
</dbReference>
<feature type="domain" description="Spo11/DNA topoisomerase VI subunit A N-terminal" evidence="12">
    <location>
        <begin position="318"/>
        <end position="376"/>
    </location>
</feature>
<gene>
    <name evidence="14" type="ORF">HJC23_003782</name>
</gene>
<dbReference type="PROSITE" id="PS52041">
    <property type="entry name" value="TOPO_IIB"/>
    <property type="match status" value="1"/>
</dbReference>
<dbReference type="GO" id="GO:0003677">
    <property type="term" value="F:DNA binding"/>
    <property type="evidence" value="ECO:0007669"/>
    <property type="project" value="UniProtKB-UniRule"/>
</dbReference>
<dbReference type="Pfam" id="PF04406">
    <property type="entry name" value="TP6A_N"/>
    <property type="match status" value="1"/>
</dbReference>
<evidence type="ECO:0000256" key="3">
    <source>
        <dbReference type="ARBA" id="ARBA00006559"/>
    </source>
</evidence>
<dbReference type="AlphaFoldDB" id="A0ABD3QU78"/>
<evidence type="ECO:0000256" key="1">
    <source>
        <dbReference type="ARBA" id="ARBA00000185"/>
    </source>
</evidence>
<dbReference type="PANTHER" id="PTHR10848:SF0">
    <property type="entry name" value="MEIOTIC RECOMBINATION PROTEIN SPO11"/>
    <property type="match status" value="1"/>
</dbReference>
<dbReference type="Gene3D" id="1.10.10.10">
    <property type="entry name" value="Winged helix-like DNA-binding domain superfamily/Winged helix DNA-binding domain"/>
    <property type="match status" value="1"/>
</dbReference>
<keyword evidence="6" id="KW-0460">Magnesium</keyword>
<keyword evidence="15" id="KW-1185">Reference proteome</keyword>
<evidence type="ECO:0000313" key="15">
    <source>
        <dbReference type="Proteomes" id="UP001516023"/>
    </source>
</evidence>
<dbReference type="PANTHER" id="PTHR10848">
    <property type="entry name" value="MEIOTIC RECOMBINATION PROTEIN SPO11"/>
    <property type="match status" value="1"/>
</dbReference>
<reference evidence="14 15" key="1">
    <citation type="journal article" date="2020" name="G3 (Bethesda)">
        <title>Improved Reference Genome for Cyclotella cryptica CCMP332, a Model for Cell Wall Morphogenesis, Salinity Adaptation, and Lipid Production in Diatoms (Bacillariophyta).</title>
        <authorList>
            <person name="Roberts W.R."/>
            <person name="Downey K.M."/>
            <person name="Ruck E.C."/>
            <person name="Traller J.C."/>
            <person name="Alverson A.J."/>
        </authorList>
    </citation>
    <scope>NUCLEOTIDE SEQUENCE [LARGE SCALE GENOMIC DNA]</scope>
    <source>
        <strain evidence="14 15">CCMP332</strain>
    </source>
</reference>
<feature type="region of interest" description="Disordered" evidence="11">
    <location>
        <begin position="1"/>
        <end position="21"/>
    </location>
</feature>
<keyword evidence="7 10" id="KW-0799">Topoisomerase</keyword>
<evidence type="ECO:0000256" key="6">
    <source>
        <dbReference type="ARBA" id="ARBA00022842"/>
    </source>
</evidence>
<sequence>MTSVFHQNCSKNRPPPHNHRDNIVWSRESAAVKRSALHSGQFHGVPGGAFYDADGRRDRYSFDDDEFELSPHEIRLLPEIDHQAVRVSALTDDTDEWDRLPCLHSHDVWIHDDGRNDIKMGLHSQEETISQGHHLNGHDDHYNNAGHFHEIDFNEIQRPPSLFEEECYYDADDEYHHGAEPEMPIRQILIDGNNDDVIVYDDVSVSEIDDQSQRFVENESHCHPFRDTTKRSYEQYEENSPQDVIYRIEAVMGHLVNYLNRMEGPVLHEYKNPHSQNSDTDSTASQMESISSDFFLQLSKFNGSPFKNFDNVSRQRVFTSITLVMSFIHLLLLSNRTTTTREVYYVFVTHFRNQKECDSAILDVARILGVPRRALGLSASPKGWFCGCVEVTRRGTLPSGKDISGSIDGTALSSIQGLPITREWIERDDEGFTEDGVEIKVASKDAKVIVVIEKEGVYNRLAEERIFDKFPCIIVTGKGFPDLATRALVQTLHKELDLPVVGLCDSNPFGISVLALYHCAGDRMGVDGNLKYTVPIRWIGLRPSTVLSLEDRLPKEVFQKLTDLDHKRIEALLDETNLFLNEDREDEILAMRDEGYKVELEALYWLGPDFMGNWIIEQLLKIDDGREWERVAI</sequence>
<comment type="caution">
    <text evidence="14">The sequence shown here is derived from an EMBL/GenBank/DDBJ whole genome shotgun (WGS) entry which is preliminary data.</text>
</comment>
<dbReference type="InterPro" id="IPR034136">
    <property type="entry name" value="TOPRIM_Topo6A/Spo11"/>
</dbReference>
<evidence type="ECO:0000313" key="14">
    <source>
        <dbReference type="EMBL" id="KAL3803728.1"/>
    </source>
</evidence>
<protein>
    <recommendedName>
        <fullName evidence="4">DNA topoisomerase (ATP-hydrolyzing)</fullName>
        <ecNumber evidence="4">5.6.2.2</ecNumber>
    </recommendedName>
</protein>
<dbReference type="GO" id="GO:0003918">
    <property type="term" value="F:DNA topoisomerase type II (double strand cut, ATP-hydrolyzing) activity"/>
    <property type="evidence" value="ECO:0007669"/>
    <property type="project" value="UniProtKB-UniRule"/>
</dbReference>
<comment type="cofactor">
    <cofactor evidence="2">
        <name>Mg(2+)</name>
        <dbReference type="ChEBI" id="CHEBI:18420"/>
    </cofactor>
</comment>
<evidence type="ECO:0000256" key="7">
    <source>
        <dbReference type="ARBA" id="ARBA00023029"/>
    </source>
</evidence>
<evidence type="ECO:0000256" key="10">
    <source>
        <dbReference type="PROSITE-ProRule" id="PRU01385"/>
    </source>
</evidence>
<evidence type="ECO:0000256" key="4">
    <source>
        <dbReference type="ARBA" id="ARBA00012895"/>
    </source>
</evidence>
<dbReference type="Proteomes" id="UP001516023">
    <property type="component" value="Unassembled WGS sequence"/>
</dbReference>
<organism evidence="14 15">
    <name type="scientific">Cyclotella cryptica</name>
    <dbReference type="NCBI Taxonomy" id="29204"/>
    <lineage>
        <taxon>Eukaryota</taxon>
        <taxon>Sar</taxon>
        <taxon>Stramenopiles</taxon>
        <taxon>Ochrophyta</taxon>
        <taxon>Bacillariophyta</taxon>
        <taxon>Coscinodiscophyceae</taxon>
        <taxon>Thalassiosirophycidae</taxon>
        <taxon>Stephanodiscales</taxon>
        <taxon>Stephanodiscaceae</taxon>
        <taxon>Cyclotella</taxon>
    </lineage>
</organism>
<dbReference type="InterPro" id="IPR013049">
    <property type="entry name" value="Spo11/TopoVI_A_N"/>
</dbReference>
<dbReference type="CDD" id="cd00223">
    <property type="entry name" value="TOPRIM_TopoIIB_SPO"/>
    <property type="match status" value="1"/>
</dbReference>
<comment type="catalytic activity">
    <reaction evidence="1 10">
        <text>ATP-dependent breakage, passage and rejoining of double-stranded DNA.</text>
        <dbReference type="EC" id="5.6.2.2"/>
    </reaction>
</comment>
<keyword evidence="5" id="KW-0479">Metal-binding</keyword>
<keyword evidence="8 10" id="KW-0238">DNA-binding</keyword>
<name>A0ABD3QU78_9STRA</name>
<accession>A0ABD3QU78</accession>
<proteinExistence type="inferred from homology"/>
<evidence type="ECO:0000256" key="8">
    <source>
        <dbReference type="ARBA" id="ARBA00023125"/>
    </source>
</evidence>
<evidence type="ECO:0000256" key="11">
    <source>
        <dbReference type="SAM" id="MobiDB-lite"/>
    </source>
</evidence>
<evidence type="ECO:0000256" key="9">
    <source>
        <dbReference type="ARBA" id="ARBA00023235"/>
    </source>
</evidence>
<evidence type="ECO:0000256" key="2">
    <source>
        <dbReference type="ARBA" id="ARBA00001946"/>
    </source>
</evidence>
<evidence type="ECO:0000259" key="12">
    <source>
        <dbReference type="Pfam" id="PF04406"/>
    </source>
</evidence>
<comment type="similarity">
    <text evidence="3 10">Belongs to the TOP6A family.</text>
</comment>
<dbReference type="Gene3D" id="3.40.1360.10">
    <property type="match status" value="1"/>
</dbReference>
<dbReference type="InterPro" id="IPR002815">
    <property type="entry name" value="Spo11/TopoVI_A"/>
</dbReference>
<dbReference type="EMBL" id="JABMIG020000012">
    <property type="protein sequence ID" value="KAL3803728.1"/>
    <property type="molecule type" value="Genomic_DNA"/>
</dbReference>
<dbReference type="GO" id="GO:0046872">
    <property type="term" value="F:metal ion binding"/>
    <property type="evidence" value="ECO:0007669"/>
    <property type="project" value="UniProtKB-KW"/>
</dbReference>
<dbReference type="PRINTS" id="PR01550">
    <property type="entry name" value="TOP6AFAMILY"/>
</dbReference>
<dbReference type="Pfam" id="PF21180">
    <property type="entry name" value="TOP6A-Spo11_Toprim"/>
    <property type="match status" value="1"/>
</dbReference>
<feature type="active site" description="O-(5'-phospho-DNA)-tyrosine intermediate" evidence="10">
    <location>
        <position position="345"/>
    </location>
</feature>
<keyword evidence="9 10" id="KW-0413">Isomerase</keyword>
<dbReference type="InterPro" id="IPR036078">
    <property type="entry name" value="Spo11/TopoVI_A_sf"/>
</dbReference>
<dbReference type="EC" id="5.6.2.2" evidence="4"/>